<name>G5Q9M2_SALMO</name>
<evidence type="ECO:0000313" key="3">
    <source>
        <dbReference type="Proteomes" id="UP000003221"/>
    </source>
</evidence>
<feature type="compositionally biased region" description="Basic and acidic residues" evidence="1">
    <location>
        <begin position="57"/>
        <end position="69"/>
    </location>
</feature>
<dbReference type="Proteomes" id="UP000003221">
    <property type="component" value="Unassembled WGS sequence"/>
</dbReference>
<evidence type="ECO:0000313" key="2">
    <source>
        <dbReference type="EMBL" id="EHC73796.1"/>
    </source>
</evidence>
<reference evidence="2 3" key="1">
    <citation type="journal article" date="2011" name="BMC Genomics">
        <title>Genome sequencing reveals diversification of virulence factor content and possible host adaptation in distinct subpopulations of Salmonella enterica.</title>
        <authorList>
            <person name="den Bakker H.C."/>
            <person name="Moreno Switt A.I."/>
            <person name="Govoni G."/>
            <person name="Cummings C.A."/>
            <person name="Ranieri M.L."/>
            <person name="Degoricija L."/>
            <person name="Hoelzer K."/>
            <person name="Rodriguez-Rivera L.D."/>
            <person name="Brown S."/>
            <person name="Bolchacova E."/>
            <person name="Furtado M.R."/>
            <person name="Wiedmann M."/>
        </authorList>
    </citation>
    <scope>NUCLEOTIDE SEQUENCE [LARGE SCALE GENOMIC DNA]</scope>
    <source>
        <strain evidence="2 3">S5-403</strain>
    </source>
</reference>
<dbReference type="PATRIC" id="fig|913242.3.peg.4444"/>
<comment type="caution">
    <text evidence="2">The sequence shown here is derived from an EMBL/GenBank/DDBJ whole genome shotgun (WGS) entry which is preliminary data.</text>
</comment>
<dbReference type="EMBL" id="AFCS01001144">
    <property type="protein sequence ID" value="EHC73796.1"/>
    <property type="molecule type" value="Genomic_DNA"/>
</dbReference>
<organism evidence="2 3">
    <name type="scientific">Salmonella enterica subsp. enterica serovar Montevideo str. S5-403</name>
    <dbReference type="NCBI Taxonomy" id="913242"/>
    <lineage>
        <taxon>Bacteria</taxon>
        <taxon>Pseudomonadati</taxon>
        <taxon>Pseudomonadota</taxon>
        <taxon>Gammaproteobacteria</taxon>
        <taxon>Enterobacterales</taxon>
        <taxon>Enterobacteriaceae</taxon>
        <taxon>Salmonella</taxon>
    </lineage>
</organism>
<sequence>MRVPAERSSLANAIRAPGACRRGSVACAQECARTRRYAHRVVGRRRGIAAPRHRDRGTKQDVRRAHPGRDLPAGAGPRPGDLPAGAGPRRRRSQSRR</sequence>
<accession>G5Q9M2</accession>
<dbReference type="AlphaFoldDB" id="G5Q9M2"/>
<feature type="compositionally biased region" description="Low complexity" evidence="1">
    <location>
        <begin position="70"/>
        <end position="87"/>
    </location>
</feature>
<feature type="compositionally biased region" description="Basic residues" evidence="1">
    <location>
        <begin position="41"/>
        <end position="56"/>
    </location>
</feature>
<gene>
    <name evidence="2" type="ORF">LTSEMON_5134</name>
</gene>
<protein>
    <submittedName>
        <fullName evidence="2">Uncharacterized protein</fullName>
    </submittedName>
</protein>
<feature type="region of interest" description="Disordered" evidence="1">
    <location>
        <begin position="41"/>
        <end position="97"/>
    </location>
</feature>
<evidence type="ECO:0000256" key="1">
    <source>
        <dbReference type="SAM" id="MobiDB-lite"/>
    </source>
</evidence>
<proteinExistence type="predicted"/>
<feature type="compositionally biased region" description="Basic residues" evidence="1">
    <location>
        <begin position="88"/>
        <end position="97"/>
    </location>
</feature>